<organism evidence="1 2">
    <name type="scientific">Podospora didyma</name>
    <dbReference type="NCBI Taxonomy" id="330526"/>
    <lineage>
        <taxon>Eukaryota</taxon>
        <taxon>Fungi</taxon>
        <taxon>Dikarya</taxon>
        <taxon>Ascomycota</taxon>
        <taxon>Pezizomycotina</taxon>
        <taxon>Sordariomycetes</taxon>
        <taxon>Sordariomycetidae</taxon>
        <taxon>Sordariales</taxon>
        <taxon>Podosporaceae</taxon>
        <taxon>Podospora</taxon>
    </lineage>
</organism>
<evidence type="ECO:0000313" key="2">
    <source>
        <dbReference type="Proteomes" id="UP001285441"/>
    </source>
</evidence>
<gene>
    <name evidence="1" type="ORF">B0H63DRAFT_305521</name>
</gene>
<evidence type="ECO:0000313" key="1">
    <source>
        <dbReference type="EMBL" id="KAK3370010.1"/>
    </source>
</evidence>
<dbReference type="EMBL" id="JAULSW010000009">
    <property type="protein sequence ID" value="KAK3370010.1"/>
    <property type="molecule type" value="Genomic_DNA"/>
</dbReference>
<dbReference type="Proteomes" id="UP001285441">
    <property type="component" value="Unassembled WGS sequence"/>
</dbReference>
<reference evidence="1" key="1">
    <citation type="journal article" date="2023" name="Mol. Phylogenet. Evol.">
        <title>Genome-scale phylogeny and comparative genomics of the fungal order Sordariales.</title>
        <authorList>
            <person name="Hensen N."/>
            <person name="Bonometti L."/>
            <person name="Westerberg I."/>
            <person name="Brannstrom I.O."/>
            <person name="Guillou S."/>
            <person name="Cros-Aarteil S."/>
            <person name="Calhoun S."/>
            <person name="Haridas S."/>
            <person name="Kuo A."/>
            <person name="Mondo S."/>
            <person name="Pangilinan J."/>
            <person name="Riley R."/>
            <person name="LaButti K."/>
            <person name="Andreopoulos B."/>
            <person name="Lipzen A."/>
            <person name="Chen C."/>
            <person name="Yan M."/>
            <person name="Daum C."/>
            <person name="Ng V."/>
            <person name="Clum A."/>
            <person name="Steindorff A."/>
            <person name="Ohm R.A."/>
            <person name="Martin F."/>
            <person name="Silar P."/>
            <person name="Natvig D.O."/>
            <person name="Lalanne C."/>
            <person name="Gautier V."/>
            <person name="Ament-Velasquez S.L."/>
            <person name="Kruys A."/>
            <person name="Hutchinson M.I."/>
            <person name="Powell A.J."/>
            <person name="Barry K."/>
            <person name="Miller A.N."/>
            <person name="Grigoriev I.V."/>
            <person name="Debuchy R."/>
            <person name="Gladieux P."/>
            <person name="Hiltunen Thoren M."/>
            <person name="Johannesson H."/>
        </authorList>
    </citation>
    <scope>NUCLEOTIDE SEQUENCE</scope>
    <source>
        <strain evidence="1">CBS 232.78</strain>
    </source>
</reference>
<dbReference type="AlphaFoldDB" id="A0AAE0K645"/>
<keyword evidence="2" id="KW-1185">Reference proteome</keyword>
<comment type="caution">
    <text evidence="1">The sequence shown here is derived from an EMBL/GenBank/DDBJ whole genome shotgun (WGS) entry which is preliminary data.</text>
</comment>
<proteinExistence type="predicted"/>
<accession>A0AAE0K645</accession>
<name>A0AAE0K645_9PEZI</name>
<sequence>MKLWRDPIRNFLLVRRRWGRMLLLSLTAPSPDIAKNRFAVVWFLDAALQPQLPLHFSSHHRCRPRPVPLLRQSQCLNPGRFTFSASSSRFAKRL</sequence>
<reference evidence="1" key="2">
    <citation type="submission" date="2023-06" db="EMBL/GenBank/DDBJ databases">
        <authorList>
            <consortium name="Lawrence Berkeley National Laboratory"/>
            <person name="Haridas S."/>
            <person name="Hensen N."/>
            <person name="Bonometti L."/>
            <person name="Westerberg I."/>
            <person name="Brannstrom I.O."/>
            <person name="Guillou S."/>
            <person name="Cros-Aarteil S."/>
            <person name="Calhoun S."/>
            <person name="Kuo A."/>
            <person name="Mondo S."/>
            <person name="Pangilinan J."/>
            <person name="Riley R."/>
            <person name="LaButti K."/>
            <person name="Andreopoulos B."/>
            <person name="Lipzen A."/>
            <person name="Chen C."/>
            <person name="Yanf M."/>
            <person name="Daum C."/>
            <person name="Ng V."/>
            <person name="Clum A."/>
            <person name="Steindorff A."/>
            <person name="Ohm R."/>
            <person name="Martin F."/>
            <person name="Silar P."/>
            <person name="Natvig D."/>
            <person name="Lalanne C."/>
            <person name="Gautier V."/>
            <person name="Ament-velasquez S.L."/>
            <person name="Kruys A."/>
            <person name="Hutchinson M.I."/>
            <person name="Powell A.J."/>
            <person name="Barry K."/>
            <person name="Miller A.N."/>
            <person name="Grigoriev I.V."/>
            <person name="Debuchy R."/>
            <person name="Gladieux P."/>
            <person name="Thoren M.H."/>
            <person name="Johannesson H."/>
        </authorList>
    </citation>
    <scope>NUCLEOTIDE SEQUENCE</scope>
    <source>
        <strain evidence="1">CBS 232.78</strain>
    </source>
</reference>
<protein>
    <submittedName>
        <fullName evidence="1">Uncharacterized protein</fullName>
    </submittedName>
</protein>